<dbReference type="Gene3D" id="2.170.120.40">
    <property type="entry name" value="YbbR-like domain"/>
    <property type="match status" value="2"/>
</dbReference>
<name>A0ABR7T3Q6_HELCL</name>
<evidence type="ECO:0000256" key="1">
    <source>
        <dbReference type="SAM" id="MobiDB-lite"/>
    </source>
</evidence>
<dbReference type="PANTHER" id="PTHR37804">
    <property type="entry name" value="CDAA REGULATORY PROTEIN CDAR"/>
    <property type="match status" value="1"/>
</dbReference>
<evidence type="ECO:0008006" key="4">
    <source>
        <dbReference type="Google" id="ProtNLM"/>
    </source>
</evidence>
<dbReference type="InterPro" id="IPR053154">
    <property type="entry name" value="c-di-AMP_regulator"/>
</dbReference>
<dbReference type="Proteomes" id="UP000617402">
    <property type="component" value="Unassembled WGS sequence"/>
</dbReference>
<evidence type="ECO:0000313" key="3">
    <source>
        <dbReference type="Proteomes" id="UP000617402"/>
    </source>
</evidence>
<feature type="compositionally biased region" description="Low complexity" evidence="1">
    <location>
        <begin position="313"/>
        <end position="324"/>
    </location>
</feature>
<feature type="region of interest" description="Disordered" evidence="1">
    <location>
        <begin position="313"/>
        <end position="349"/>
    </location>
</feature>
<dbReference type="RefSeq" id="WP_188040861.1">
    <property type="nucleotide sequence ID" value="NZ_JACVHF010000013.1"/>
</dbReference>
<dbReference type="CDD" id="cd20206">
    <property type="entry name" value="YbbR"/>
    <property type="match status" value="1"/>
</dbReference>
<accession>A0ABR7T3Q6</accession>
<dbReference type="InterPro" id="IPR012505">
    <property type="entry name" value="YbbR"/>
</dbReference>
<dbReference type="EMBL" id="JACVHF010000013">
    <property type="protein sequence ID" value="MBC9785403.1"/>
    <property type="molecule type" value="Genomic_DNA"/>
</dbReference>
<reference evidence="2 3" key="1">
    <citation type="submission" date="2020-07" db="EMBL/GenBank/DDBJ databases">
        <title>Draft whole-genome sequence of Heliobacterium chlorum DSM 3682, type strain.</title>
        <authorList>
            <person name="Kyndt J.A."/>
            <person name="Meyer T.E."/>
            <person name="Imhoff J.F."/>
        </authorList>
    </citation>
    <scope>NUCLEOTIDE SEQUENCE [LARGE SCALE GENOMIC DNA]</scope>
    <source>
        <strain evidence="2 3">DSM 3682</strain>
    </source>
</reference>
<protein>
    <recommendedName>
        <fullName evidence="4">YbbR-like protein</fullName>
    </recommendedName>
</protein>
<sequence>MDLAETARRNWLYKAAALALAILLWIYVQAEQQGTQTFPVTLEREGLEAGYVLDPEPPNVVELKVRGPKSVLANLSSRDFRARLSLSGAKPGPLTVSIQVDSPSNVQVISRTPAELNLNVDVLETRTVPVAWEYKGTLPTGYKMGDPTFQPADVVLSGPREKLKAIRKVGVQIPVGGKEPILRSLPVSIMEPYINNDDGRIQISPRSVEVNLPITQEITSKTANVQPQVVGTPAKGYHVASTRVEPASVAVQLPVEMSSELRSLSTAPVDITDAKGDVVKDVALQFPNGMRPQNAAQGMVRVTVVIEAVPATAPTETVPPASGQTPPPAGTGTGTGTPNGTKEPAKEGQ</sequence>
<keyword evidence="3" id="KW-1185">Reference proteome</keyword>
<dbReference type="PANTHER" id="PTHR37804:SF1">
    <property type="entry name" value="CDAA REGULATORY PROTEIN CDAR"/>
    <property type="match status" value="1"/>
</dbReference>
<gene>
    <name evidence="2" type="ORF">H1S01_12885</name>
</gene>
<organism evidence="2 3">
    <name type="scientific">Heliobacterium chlorum</name>
    <dbReference type="NCBI Taxonomy" id="2698"/>
    <lineage>
        <taxon>Bacteria</taxon>
        <taxon>Bacillati</taxon>
        <taxon>Bacillota</taxon>
        <taxon>Clostridia</taxon>
        <taxon>Eubacteriales</taxon>
        <taxon>Heliobacteriaceae</taxon>
        <taxon>Heliobacterium</taxon>
    </lineage>
</organism>
<dbReference type="Pfam" id="PF07949">
    <property type="entry name" value="YbbR"/>
    <property type="match status" value="3"/>
</dbReference>
<evidence type="ECO:0000313" key="2">
    <source>
        <dbReference type="EMBL" id="MBC9785403.1"/>
    </source>
</evidence>
<proteinExistence type="predicted"/>
<dbReference type="Gene3D" id="2.170.120.30">
    <property type="match status" value="1"/>
</dbReference>
<comment type="caution">
    <text evidence="2">The sequence shown here is derived from an EMBL/GenBank/DDBJ whole genome shotgun (WGS) entry which is preliminary data.</text>
</comment>